<protein>
    <submittedName>
        <fullName evidence="1">Uncharacterized protein</fullName>
    </submittedName>
</protein>
<evidence type="ECO:0000313" key="1">
    <source>
        <dbReference type="EMBL" id="KGG50652.1"/>
    </source>
</evidence>
<dbReference type="GeneID" id="25260462"/>
<gene>
    <name evidence="1" type="ORF">DI09_608p10</name>
</gene>
<dbReference type="RefSeq" id="XP_013237088.1">
    <property type="nucleotide sequence ID" value="XM_013381634.1"/>
</dbReference>
<reference evidence="1 2" key="1">
    <citation type="submission" date="2014-04" db="EMBL/GenBank/DDBJ databases">
        <title>A new species of microsporidia sheds light on the evolution of extreme parasitism.</title>
        <authorList>
            <person name="Haag K.L."/>
            <person name="James T.Y."/>
            <person name="Larsson R."/>
            <person name="Schaer T.M."/>
            <person name="Refardt D."/>
            <person name="Pombert J.-F."/>
            <person name="Ebert D."/>
        </authorList>
    </citation>
    <scope>NUCLEOTIDE SEQUENCE [LARGE SCALE GENOMIC DNA]</scope>
    <source>
        <strain evidence="1 2">UGP3</strain>
        <tissue evidence="1">Spores</tissue>
    </source>
</reference>
<name>A0A098VNJ8_9MICR</name>
<accession>A0A098VNJ8</accession>
<dbReference type="Proteomes" id="UP000029725">
    <property type="component" value="Unassembled WGS sequence"/>
</dbReference>
<comment type="caution">
    <text evidence="1">The sequence shown here is derived from an EMBL/GenBank/DDBJ whole genome shotgun (WGS) entry which is preliminary data.</text>
</comment>
<dbReference type="VEuPathDB" id="MicrosporidiaDB:DI09_608p10"/>
<dbReference type="AlphaFoldDB" id="A0A098VNJ8"/>
<sequence>IAVVPIPLFTKLVTKFLINRIPIDEVLLIPFTVLLEDVPELGANKFVILLLITSNLVAVAAEILIPRVVLLIPVTAKVAALESIILSWIKHSVAIEGEPVVIPVIEDVPVIAAVTPGCTENVKRSIILLIP</sequence>
<keyword evidence="2" id="KW-1185">Reference proteome</keyword>
<evidence type="ECO:0000313" key="2">
    <source>
        <dbReference type="Proteomes" id="UP000029725"/>
    </source>
</evidence>
<dbReference type="EMBL" id="JMKJ01000560">
    <property type="protein sequence ID" value="KGG50652.1"/>
    <property type="molecule type" value="Genomic_DNA"/>
</dbReference>
<dbReference type="HOGENOM" id="CLU_1932543_0_0_1"/>
<organism evidence="1 2">
    <name type="scientific">Mitosporidium daphniae</name>
    <dbReference type="NCBI Taxonomy" id="1485682"/>
    <lineage>
        <taxon>Eukaryota</taxon>
        <taxon>Fungi</taxon>
        <taxon>Fungi incertae sedis</taxon>
        <taxon>Microsporidia</taxon>
        <taxon>Mitosporidium</taxon>
    </lineage>
</organism>
<proteinExistence type="predicted"/>
<feature type="non-terminal residue" evidence="1">
    <location>
        <position position="1"/>
    </location>
</feature>